<name>A0A364MZ42_STELY</name>
<sequence length="201" mass="20698">MAAPNHQSHFWPTLLSLLLLIATTTTTTTAATTTTTTPSTQCTNALRNPSFESPALEPWLDMATGSFSTRGLSPAQPHTGTSSYRAHSNSSSTAAPSTLTLSQSYLSLPLGATVACWAWVQSQRPAGRTRVQVFLDAESCGEPVWMVGTGAQWVRVGGHVVVKDVGGGGVGHTVAVSVQGEGVSGEGWSVAVDDVGVGAGC</sequence>
<keyword evidence="4" id="KW-1185">Reference proteome</keyword>
<feature type="chain" id="PRO_5016668984" evidence="2">
    <location>
        <begin position="31"/>
        <end position="201"/>
    </location>
</feature>
<dbReference type="Proteomes" id="UP000249619">
    <property type="component" value="Unassembled WGS sequence"/>
</dbReference>
<dbReference type="EMBL" id="QGDH01000097">
    <property type="protein sequence ID" value="RAR07642.1"/>
    <property type="molecule type" value="Genomic_DNA"/>
</dbReference>
<gene>
    <name evidence="3" type="ORF">DDE83_006382</name>
</gene>
<protein>
    <submittedName>
        <fullName evidence="3">Uncharacterized protein</fullName>
    </submittedName>
</protein>
<evidence type="ECO:0000256" key="2">
    <source>
        <dbReference type="SAM" id="SignalP"/>
    </source>
</evidence>
<keyword evidence="2" id="KW-0732">Signal</keyword>
<evidence type="ECO:0000256" key="1">
    <source>
        <dbReference type="SAM" id="MobiDB-lite"/>
    </source>
</evidence>
<dbReference type="Gene3D" id="2.60.120.260">
    <property type="entry name" value="Galactose-binding domain-like"/>
    <property type="match status" value="1"/>
</dbReference>
<feature type="region of interest" description="Disordered" evidence="1">
    <location>
        <begin position="67"/>
        <end position="90"/>
    </location>
</feature>
<evidence type="ECO:0000313" key="4">
    <source>
        <dbReference type="Proteomes" id="UP000249619"/>
    </source>
</evidence>
<evidence type="ECO:0000313" key="3">
    <source>
        <dbReference type="EMBL" id="RAR07642.1"/>
    </source>
</evidence>
<proteinExistence type="predicted"/>
<reference evidence="4" key="1">
    <citation type="submission" date="2018-05" db="EMBL/GenBank/DDBJ databases">
        <title>Draft genome sequence of Stemphylium lycopersici strain CIDEFI 213.</title>
        <authorList>
            <person name="Medina R."/>
            <person name="Franco M.E.E."/>
            <person name="Lucentini C.G."/>
            <person name="Saparrat M.C.N."/>
            <person name="Balatti P.A."/>
        </authorList>
    </citation>
    <scope>NUCLEOTIDE SEQUENCE [LARGE SCALE GENOMIC DNA]</scope>
    <source>
        <strain evidence="4">CIDEFI 213</strain>
    </source>
</reference>
<feature type="compositionally biased region" description="Polar residues" evidence="1">
    <location>
        <begin position="67"/>
        <end position="85"/>
    </location>
</feature>
<organism evidence="3 4">
    <name type="scientific">Stemphylium lycopersici</name>
    <name type="common">Tomato gray leaf spot disease fungus</name>
    <name type="synonym">Thyrospora lycopersici</name>
    <dbReference type="NCBI Taxonomy" id="183478"/>
    <lineage>
        <taxon>Eukaryota</taxon>
        <taxon>Fungi</taxon>
        <taxon>Dikarya</taxon>
        <taxon>Ascomycota</taxon>
        <taxon>Pezizomycotina</taxon>
        <taxon>Dothideomycetes</taxon>
        <taxon>Pleosporomycetidae</taxon>
        <taxon>Pleosporales</taxon>
        <taxon>Pleosporineae</taxon>
        <taxon>Pleosporaceae</taxon>
        <taxon>Stemphylium</taxon>
    </lineage>
</organism>
<feature type="signal peptide" evidence="2">
    <location>
        <begin position="1"/>
        <end position="30"/>
    </location>
</feature>
<dbReference type="AlphaFoldDB" id="A0A364MZ42"/>
<accession>A0A364MZ42</accession>
<comment type="caution">
    <text evidence="3">The sequence shown here is derived from an EMBL/GenBank/DDBJ whole genome shotgun (WGS) entry which is preliminary data.</text>
</comment>